<comment type="caution">
    <text evidence="5">The sequence shown here is derived from an EMBL/GenBank/DDBJ whole genome shotgun (WGS) entry which is preliminary data.</text>
</comment>
<dbReference type="InterPro" id="IPR017850">
    <property type="entry name" value="Alkaline_phosphatase_core_sf"/>
</dbReference>
<evidence type="ECO:0000313" key="5">
    <source>
        <dbReference type="EMBL" id="RBP44266.1"/>
    </source>
</evidence>
<evidence type="ECO:0000259" key="4">
    <source>
        <dbReference type="Pfam" id="PF00884"/>
    </source>
</evidence>
<name>A0A366HNB7_9BACT</name>
<dbReference type="CDD" id="cd16027">
    <property type="entry name" value="SGSH"/>
    <property type="match status" value="1"/>
</dbReference>
<feature type="domain" description="Sulfatase N-terminal" evidence="4">
    <location>
        <begin position="27"/>
        <end position="302"/>
    </location>
</feature>
<organism evidence="5 6">
    <name type="scientific">Roseimicrobium gellanilyticum</name>
    <dbReference type="NCBI Taxonomy" id="748857"/>
    <lineage>
        <taxon>Bacteria</taxon>
        <taxon>Pseudomonadati</taxon>
        <taxon>Verrucomicrobiota</taxon>
        <taxon>Verrucomicrobiia</taxon>
        <taxon>Verrucomicrobiales</taxon>
        <taxon>Verrucomicrobiaceae</taxon>
        <taxon>Roseimicrobium</taxon>
    </lineage>
</organism>
<feature type="signal peptide" evidence="3">
    <location>
        <begin position="1"/>
        <end position="23"/>
    </location>
</feature>
<sequence>MITRTLLFLAVLLSLCGTSRLHAADRPNILWLTTEDIGPNLGCYGDTYAVTPNLDAFAKRSQLFLNAWSNAPVCAPARTAIISGMYPPSTGSEHMRSSVPLPEGVKMYPQMLREAGYYCTNNAKEDYNLQKTKTPEDKDAVWDASGKNAHWKNRKDGQPFFAIFNFTNTHESQIRQPGHKLVHDPAKANVPPYHPDTPESHHDWAQYADNITEMDGLFAAKLKEMEDAGLAEDTIVFFYGDHGAGMPRHKRWPYNSGLRVPFIVHFPKKWEHLAPKGYAAGAKSEELISFVDLSPTLLSIIGQPAPDYLQGRAFCGSHAKPAPEFLYGFRGRMDERQDLVRSVTDGRYVYIRQYMPHLPYGQHINYMMQMPTAQVWKKAYDEGRATPEQAMFWKATKPSEELYDLQSDPHEVKNLAGDPAHVATLDKLRAANEKHLKDTRDLGFIPEAERLKVSGDRSPRDAFVSEDVYPFDQVLAMARAASDTSGSGKDAAPFIAGLSHNNAVVRYWAALGLHIRGAAAVGMGHKALRKAFADSSVSVRIAAANALATHDGNGPYAAVAMEVLIAYADARRAGNATAMEALSALGNHVEKLKPYADKIAALPDGAPGTEQRLKEYVPRLKEKLNADLGITAKP</sequence>
<evidence type="ECO:0000256" key="3">
    <source>
        <dbReference type="SAM" id="SignalP"/>
    </source>
</evidence>
<dbReference type="InterPro" id="IPR011989">
    <property type="entry name" value="ARM-like"/>
</dbReference>
<dbReference type="SUPFAM" id="SSF48371">
    <property type="entry name" value="ARM repeat"/>
    <property type="match status" value="1"/>
</dbReference>
<feature type="chain" id="PRO_5016975306" evidence="3">
    <location>
        <begin position="24"/>
        <end position="634"/>
    </location>
</feature>
<dbReference type="AlphaFoldDB" id="A0A366HNB7"/>
<dbReference type="GO" id="GO:0004065">
    <property type="term" value="F:arylsulfatase activity"/>
    <property type="evidence" value="ECO:0007669"/>
    <property type="project" value="TreeGrafter"/>
</dbReference>
<comment type="similarity">
    <text evidence="1">Belongs to the sulfatase family.</text>
</comment>
<protein>
    <submittedName>
        <fullName evidence="5">Putative sulfatase</fullName>
    </submittedName>
</protein>
<keyword evidence="6" id="KW-1185">Reference proteome</keyword>
<dbReference type="OrthoDB" id="9762324at2"/>
<dbReference type="EMBL" id="QNRR01000004">
    <property type="protein sequence ID" value="RBP44266.1"/>
    <property type="molecule type" value="Genomic_DNA"/>
</dbReference>
<keyword evidence="3" id="KW-0732">Signal</keyword>
<dbReference type="Pfam" id="PF00884">
    <property type="entry name" value="Sulfatase"/>
    <property type="match status" value="1"/>
</dbReference>
<dbReference type="PANTHER" id="PTHR42693">
    <property type="entry name" value="ARYLSULFATASE FAMILY MEMBER"/>
    <property type="match status" value="1"/>
</dbReference>
<keyword evidence="2" id="KW-0378">Hydrolase</keyword>
<evidence type="ECO:0000256" key="2">
    <source>
        <dbReference type="ARBA" id="ARBA00022801"/>
    </source>
</evidence>
<reference evidence="5 6" key="1">
    <citation type="submission" date="2018-06" db="EMBL/GenBank/DDBJ databases">
        <title>Genomic Encyclopedia of Type Strains, Phase IV (KMG-IV): sequencing the most valuable type-strain genomes for metagenomic binning, comparative biology and taxonomic classification.</title>
        <authorList>
            <person name="Goeker M."/>
        </authorList>
    </citation>
    <scope>NUCLEOTIDE SEQUENCE [LARGE SCALE GENOMIC DNA]</scope>
    <source>
        <strain evidence="5 6">DSM 25532</strain>
    </source>
</reference>
<evidence type="ECO:0000256" key="1">
    <source>
        <dbReference type="ARBA" id="ARBA00008779"/>
    </source>
</evidence>
<dbReference type="Gene3D" id="1.25.10.10">
    <property type="entry name" value="Leucine-rich Repeat Variant"/>
    <property type="match status" value="1"/>
</dbReference>
<proteinExistence type="inferred from homology"/>
<gene>
    <name evidence="5" type="ORF">DES53_10485</name>
</gene>
<dbReference type="SUPFAM" id="SSF53649">
    <property type="entry name" value="Alkaline phosphatase-like"/>
    <property type="match status" value="1"/>
</dbReference>
<evidence type="ECO:0000313" key="6">
    <source>
        <dbReference type="Proteomes" id="UP000253426"/>
    </source>
</evidence>
<dbReference type="RefSeq" id="WP_113959062.1">
    <property type="nucleotide sequence ID" value="NZ_QNRR01000004.1"/>
</dbReference>
<dbReference type="Proteomes" id="UP000253426">
    <property type="component" value="Unassembled WGS sequence"/>
</dbReference>
<accession>A0A366HNB7</accession>
<dbReference type="InterPro" id="IPR000917">
    <property type="entry name" value="Sulfatase_N"/>
</dbReference>
<dbReference type="InterPro" id="IPR016024">
    <property type="entry name" value="ARM-type_fold"/>
</dbReference>
<dbReference type="PANTHER" id="PTHR42693:SF53">
    <property type="entry name" value="ENDO-4-O-SULFATASE"/>
    <property type="match status" value="1"/>
</dbReference>
<dbReference type="InterPro" id="IPR050738">
    <property type="entry name" value="Sulfatase"/>
</dbReference>
<dbReference type="Gene3D" id="3.40.720.10">
    <property type="entry name" value="Alkaline Phosphatase, subunit A"/>
    <property type="match status" value="1"/>
</dbReference>